<dbReference type="EMBL" id="CAJNOU010008742">
    <property type="protein sequence ID" value="CAF1540432.1"/>
    <property type="molecule type" value="Genomic_DNA"/>
</dbReference>
<gene>
    <name evidence="3" type="ORF">FNK824_LOCUS36390</name>
    <name evidence="2" type="ORF">SEV965_LOCUS38095</name>
</gene>
<protein>
    <recommendedName>
        <fullName evidence="1">TAR DNA-binding protein 43 N-terminal domain-containing protein</fullName>
    </recommendedName>
</protein>
<dbReference type="Pfam" id="PF18694">
    <property type="entry name" value="TDP-43_N"/>
    <property type="match status" value="1"/>
</dbReference>
<reference evidence="3" key="1">
    <citation type="submission" date="2021-02" db="EMBL/GenBank/DDBJ databases">
        <authorList>
            <person name="Nowell W R."/>
        </authorList>
    </citation>
    <scope>NUCLEOTIDE SEQUENCE</scope>
</reference>
<evidence type="ECO:0000259" key="1">
    <source>
        <dbReference type="Pfam" id="PF18694"/>
    </source>
</evidence>
<feature type="domain" description="TAR DNA-binding protein 43 N-terminal" evidence="1">
    <location>
        <begin position="4"/>
        <end position="76"/>
    </location>
</feature>
<accession>A0A820BTW6</accession>
<dbReference type="EMBL" id="CAJOBE010016762">
    <property type="protein sequence ID" value="CAF4203648.1"/>
    <property type="molecule type" value="Genomic_DNA"/>
</dbReference>
<sequence length="94" mass="10775">TMRVKIMENANLASMLRLELDQNGAISLEYLQSYFKEASGLKFQDVSTGEWNTVLFENGHFLFNSDDVNADTMFVIHRLVEKSTSFAHNLVEKK</sequence>
<evidence type="ECO:0000313" key="4">
    <source>
        <dbReference type="Proteomes" id="UP000663874"/>
    </source>
</evidence>
<dbReference type="AlphaFoldDB" id="A0A820BTW6"/>
<dbReference type="Proteomes" id="UP000663874">
    <property type="component" value="Unassembled WGS sequence"/>
</dbReference>
<dbReference type="Proteomes" id="UP000663889">
    <property type="component" value="Unassembled WGS sequence"/>
</dbReference>
<name>A0A820BTW6_9BILA</name>
<proteinExistence type="predicted"/>
<feature type="non-terminal residue" evidence="3">
    <location>
        <position position="1"/>
    </location>
</feature>
<evidence type="ECO:0000313" key="3">
    <source>
        <dbReference type="EMBL" id="CAF4203648.1"/>
    </source>
</evidence>
<organism evidence="3 4">
    <name type="scientific">Rotaria sordida</name>
    <dbReference type="NCBI Taxonomy" id="392033"/>
    <lineage>
        <taxon>Eukaryota</taxon>
        <taxon>Metazoa</taxon>
        <taxon>Spiralia</taxon>
        <taxon>Gnathifera</taxon>
        <taxon>Rotifera</taxon>
        <taxon>Eurotatoria</taxon>
        <taxon>Bdelloidea</taxon>
        <taxon>Philodinida</taxon>
        <taxon>Philodinidae</taxon>
        <taxon>Rotaria</taxon>
    </lineage>
</organism>
<evidence type="ECO:0000313" key="2">
    <source>
        <dbReference type="EMBL" id="CAF1540432.1"/>
    </source>
</evidence>
<dbReference type="InterPro" id="IPR041105">
    <property type="entry name" value="TDP-43_N"/>
</dbReference>
<comment type="caution">
    <text evidence="3">The sequence shown here is derived from an EMBL/GenBank/DDBJ whole genome shotgun (WGS) entry which is preliminary data.</text>
</comment>